<dbReference type="CDD" id="cd00093">
    <property type="entry name" value="HTH_XRE"/>
    <property type="match status" value="1"/>
</dbReference>
<name>A0A3N1M9W2_9PROT</name>
<dbReference type="SUPFAM" id="SSF47413">
    <property type="entry name" value="lambda repressor-like DNA-binding domains"/>
    <property type="match status" value="1"/>
</dbReference>
<evidence type="ECO:0000313" key="4">
    <source>
        <dbReference type="Proteomes" id="UP000278222"/>
    </source>
</evidence>
<gene>
    <name evidence="3" type="ORF">EDC65_2272</name>
</gene>
<reference evidence="3 4" key="1">
    <citation type="submission" date="2018-11" db="EMBL/GenBank/DDBJ databases">
        <title>Genomic Encyclopedia of Type Strains, Phase IV (KMG-IV): sequencing the most valuable type-strain genomes for metagenomic binning, comparative biology and taxonomic classification.</title>
        <authorList>
            <person name="Goeker M."/>
        </authorList>
    </citation>
    <scope>NUCLEOTIDE SEQUENCE [LARGE SCALE GENOMIC DNA]</scope>
    <source>
        <strain evidence="3 4">DSM 5900</strain>
    </source>
</reference>
<evidence type="ECO:0000313" key="3">
    <source>
        <dbReference type="EMBL" id="ROQ00473.1"/>
    </source>
</evidence>
<dbReference type="EMBL" id="RJKX01000013">
    <property type="protein sequence ID" value="ROQ00473.1"/>
    <property type="molecule type" value="Genomic_DNA"/>
</dbReference>
<dbReference type="AlphaFoldDB" id="A0A3N1M9W2"/>
<dbReference type="InterPro" id="IPR001387">
    <property type="entry name" value="Cro/C1-type_HTH"/>
</dbReference>
<feature type="domain" description="HTH cro/C1-type" evidence="2">
    <location>
        <begin position="11"/>
        <end position="46"/>
    </location>
</feature>
<dbReference type="GO" id="GO:0003677">
    <property type="term" value="F:DNA binding"/>
    <property type="evidence" value="ECO:0007669"/>
    <property type="project" value="InterPro"/>
</dbReference>
<accession>A0A3N1M9W2</accession>
<organism evidence="3 4">
    <name type="scientific">Stella humosa</name>
    <dbReference type="NCBI Taxonomy" id="94"/>
    <lineage>
        <taxon>Bacteria</taxon>
        <taxon>Pseudomonadati</taxon>
        <taxon>Pseudomonadota</taxon>
        <taxon>Alphaproteobacteria</taxon>
        <taxon>Rhodospirillales</taxon>
        <taxon>Stellaceae</taxon>
        <taxon>Stella</taxon>
    </lineage>
</organism>
<dbReference type="InterPro" id="IPR039418">
    <property type="entry name" value="LexA-like"/>
</dbReference>
<dbReference type="PROSITE" id="PS50943">
    <property type="entry name" value="HTH_CROC1"/>
    <property type="match status" value="1"/>
</dbReference>
<dbReference type="InterPro" id="IPR015927">
    <property type="entry name" value="Peptidase_S24_S26A/B/C"/>
</dbReference>
<proteinExistence type="predicted"/>
<dbReference type="CDD" id="cd06529">
    <property type="entry name" value="S24_LexA-like"/>
    <property type="match status" value="1"/>
</dbReference>
<dbReference type="Gene3D" id="1.10.260.40">
    <property type="entry name" value="lambda repressor-like DNA-binding domains"/>
    <property type="match status" value="1"/>
</dbReference>
<dbReference type="SMART" id="SM00530">
    <property type="entry name" value="HTH_XRE"/>
    <property type="match status" value="1"/>
</dbReference>
<protein>
    <submittedName>
        <fullName evidence="3">Phage repressor protein C with HTH and peptisase S24 domain</fullName>
    </submittedName>
</protein>
<dbReference type="Proteomes" id="UP000278222">
    <property type="component" value="Unassembled WGS sequence"/>
</dbReference>
<dbReference type="RefSeq" id="WP_170216461.1">
    <property type="nucleotide sequence ID" value="NZ_AP019700.1"/>
</dbReference>
<keyword evidence="4" id="KW-1185">Reference proteome</keyword>
<comment type="caution">
    <text evidence="3">The sequence shown here is derived from an EMBL/GenBank/DDBJ whole genome shotgun (WGS) entry which is preliminary data.</text>
</comment>
<dbReference type="Pfam" id="PF01381">
    <property type="entry name" value="HTH_3"/>
    <property type="match status" value="1"/>
</dbReference>
<dbReference type="Pfam" id="PF00717">
    <property type="entry name" value="Peptidase_S24"/>
    <property type="match status" value="1"/>
</dbReference>
<sequence length="242" mass="26272">MAKQSESALALKALRERAGLTVRDVARELGKSPSGYAFYENDYKRPYLPAELTKPMAELLAGLGEPPITNDEVMALSGLVTPDGAEERARKRRRPQPEVPEGLAGVPELDIRAGAGGVQLSEAMIDDPGSRLWQLPAPMLQAQTTAPMGALRIISVFGDSMEPEFPPGTKVLVDTSDTVPTPPGVFVVFDGLGLALKRVQHIAFSEPPTVRISSDNTRYDSYERAIGEAHLQGRVIGLWKWK</sequence>
<evidence type="ECO:0000256" key="1">
    <source>
        <dbReference type="SAM" id="MobiDB-lite"/>
    </source>
</evidence>
<dbReference type="InterPro" id="IPR036286">
    <property type="entry name" value="LexA/Signal_pep-like_sf"/>
</dbReference>
<dbReference type="InterPro" id="IPR010982">
    <property type="entry name" value="Lambda_DNA-bd_dom_sf"/>
</dbReference>
<evidence type="ECO:0000259" key="2">
    <source>
        <dbReference type="PROSITE" id="PS50943"/>
    </source>
</evidence>
<dbReference type="Gene3D" id="2.10.109.10">
    <property type="entry name" value="Umud Fragment, subunit A"/>
    <property type="match status" value="1"/>
</dbReference>
<dbReference type="SUPFAM" id="SSF51306">
    <property type="entry name" value="LexA/Signal peptidase"/>
    <property type="match status" value="1"/>
</dbReference>
<feature type="region of interest" description="Disordered" evidence="1">
    <location>
        <begin position="80"/>
        <end position="107"/>
    </location>
</feature>